<evidence type="ECO:0000313" key="1">
    <source>
        <dbReference type="EMBL" id="ERE84507.1"/>
    </source>
</evidence>
<gene>
    <name evidence="1" type="ORF">H671_2g5912</name>
</gene>
<name>A0A061IJ68_CRIGR</name>
<dbReference type="Proteomes" id="UP000030759">
    <property type="component" value="Unassembled WGS sequence"/>
</dbReference>
<sequence length="105" mass="12814">MYASDSPVWESYWRLFFFTRAPRKEDTGSRREDRNKQTSPRLYASFRRNHTTNLKDVYVLFPRTRHEPVEEKKQKTKNKTVYSFIVFSKYRHRKGPHEAIVIPFQ</sequence>
<accession>A0A061IJ68</accession>
<protein>
    <submittedName>
        <fullName evidence="1">Uncharacterized protein</fullName>
    </submittedName>
</protein>
<evidence type="ECO:0000313" key="2">
    <source>
        <dbReference type="Proteomes" id="UP000030759"/>
    </source>
</evidence>
<proteinExistence type="predicted"/>
<dbReference type="AlphaFoldDB" id="A0A061IJ68"/>
<reference evidence="2" key="1">
    <citation type="journal article" date="2013" name="Nat. Biotechnol.">
        <title>Chinese hamster genome sequenced from sorted chromosomes.</title>
        <authorList>
            <person name="Brinkrolf K."/>
            <person name="Rupp O."/>
            <person name="Laux H."/>
            <person name="Kollin F."/>
            <person name="Ernst W."/>
            <person name="Linke B."/>
            <person name="Kofler R."/>
            <person name="Romand S."/>
            <person name="Hesse F."/>
            <person name="Budach W.E."/>
            <person name="Galosy S."/>
            <person name="Muller D."/>
            <person name="Noll T."/>
            <person name="Wienberg J."/>
            <person name="Jostock T."/>
            <person name="Leonard M."/>
            <person name="Grillari J."/>
            <person name="Tauch A."/>
            <person name="Goesmann A."/>
            <person name="Helk B."/>
            <person name="Mott J.E."/>
            <person name="Puhler A."/>
            <person name="Borth N."/>
        </authorList>
    </citation>
    <scope>NUCLEOTIDE SEQUENCE [LARGE SCALE GENOMIC DNA]</scope>
    <source>
        <strain evidence="2">17A/GY</strain>
    </source>
</reference>
<organism evidence="1 2">
    <name type="scientific">Cricetulus griseus</name>
    <name type="common">Chinese hamster</name>
    <name type="synonym">Cricetulus barabensis griseus</name>
    <dbReference type="NCBI Taxonomy" id="10029"/>
    <lineage>
        <taxon>Eukaryota</taxon>
        <taxon>Metazoa</taxon>
        <taxon>Chordata</taxon>
        <taxon>Craniata</taxon>
        <taxon>Vertebrata</taxon>
        <taxon>Euteleostomi</taxon>
        <taxon>Mammalia</taxon>
        <taxon>Eutheria</taxon>
        <taxon>Euarchontoglires</taxon>
        <taxon>Glires</taxon>
        <taxon>Rodentia</taxon>
        <taxon>Myomorpha</taxon>
        <taxon>Muroidea</taxon>
        <taxon>Cricetidae</taxon>
        <taxon>Cricetinae</taxon>
        <taxon>Cricetulus</taxon>
    </lineage>
</organism>
<dbReference type="EMBL" id="KE667915">
    <property type="protein sequence ID" value="ERE84507.1"/>
    <property type="molecule type" value="Genomic_DNA"/>
</dbReference>